<organism evidence="11 12">
    <name type="scientific">Companilactobacillus nodensis DSM 19682 = JCM 14932 = NBRC 107160</name>
    <dbReference type="NCBI Taxonomy" id="1423775"/>
    <lineage>
        <taxon>Bacteria</taxon>
        <taxon>Bacillati</taxon>
        <taxon>Bacillota</taxon>
        <taxon>Bacilli</taxon>
        <taxon>Lactobacillales</taxon>
        <taxon>Lactobacillaceae</taxon>
        <taxon>Companilactobacillus</taxon>
    </lineage>
</organism>
<keyword evidence="3" id="KW-0134">Cell wall</keyword>
<dbReference type="InterPro" id="IPR019931">
    <property type="entry name" value="LPXTG_anchor"/>
</dbReference>
<dbReference type="InterPro" id="IPR013783">
    <property type="entry name" value="Ig-like_fold"/>
</dbReference>
<keyword evidence="6" id="KW-0572">Peptidoglycan-anchor</keyword>
<dbReference type="EMBL" id="AZDZ01000022">
    <property type="protein sequence ID" value="KRK78734.1"/>
    <property type="molecule type" value="Genomic_DNA"/>
</dbReference>
<gene>
    <name evidence="11" type="ORF">FD03_GL002511</name>
</gene>
<dbReference type="STRING" id="1423775.FD03_GL002511"/>
<dbReference type="Pfam" id="PF17961">
    <property type="entry name" value="Big_8"/>
    <property type="match status" value="1"/>
</dbReference>
<dbReference type="Pfam" id="PF05737">
    <property type="entry name" value="Collagen_bind"/>
    <property type="match status" value="1"/>
</dbReference>
<evidence type="ECO:0000256" key="9">
    <source>
        <dbReference type="SAM" id="SignalP"/>
    </source>
</evidence>
<dbReference type="Pfam" id="PF00746">
    <property type="entry name" value="Gram_pos_anchor"/>
    <property type="match status" value="1"/>
</dbReference>
<feature type="region of interest" description="Disordered" evidence="7">
    <location>
        <begin position="304"/>
        <end position="334"/>
    </location>
</feature>
<comment type="subcellular location">
    <subcellularLocation>
        <location evidence="1">Secreted</location>
        <location evidence="1">Cell wall</location>
        <topology evidence="1">Peptidoglycan-anchor</topology>
    </subcellularLocation>
</comment>
<feature type="region of interest" description="Disordered" evidence="7">
    <location>
        <begin position="627"/>
        <end position="732"/>
    </location>
</feature>
<feature type="transmembrane region" description="Helical" evidence="8">
    <location>
        <begin position="736"/>
        <end position="754"/>
    </location>
</feature>
<dbReference type="GO" id="GO:0005518">
    <property type="term" value="F:collagen binding"/>
    <property type="evidence" value="ECO:0007669"/>
    <property type="project" value="InterPro"/>
</dbReference>
<evidence type="ECO:0000313" key="12">
    <source>
        <dbReference type="Proteomes" id="UP000051248"/>
    </source>
</evidence>
<dbReference type="Proteomes" id="UP000051248">
    <property type="component" value="Unassembled WGS sequence"/>
</dbReference>
<dbReference type="PATRIC" id="fig|1423775.4.peg.2554"/>
<keyword evidence="8" id="KW-0472">Membrane</keyword>
<dbReference type="Pfam" id="PF17802">
    <property type="entry name" value="SpaA"/>
    <property type="match status" value="3"/>
</dbReference>
<dbReference type="OrthoDB" id="2216808at2"/>
<keyword evidence="5 9" id="KW-0732">Signal</keyword>
<dbReference type="PANTHER" id="PTHR36108:SF13">
    <property type="entry name" value="COLOSSIN-B-RELATED"/>
    <property type="match status" value="1"/>
</dbReference>
<keyword evidence="8" id="KW-1133">Transmembrane helix</keyword>
<comment type="similarity">
    <text evidence="2">Belongs to the serine-aspartate repeat-containing protein (SDr) family.</text>
</comment>
<evidence type="ECO:0000313" key="11">
    <source>
        <dbReference type="EMBL" id="KRK78734.1"/>
    </source>
</evidence>
<keyword evidence="4" id="KW-0964">Secreted</keyword>
<dbReference type="eggNOG" id="COG4932">
    <property type="taxonomic scope" value="Bacteria"/>
</dbReference>
<dbReference type="PANTHER" id="PTHR36108">
    <property type="entry name" value="COLOSSIN-B-RELATED"/>
    <property type="match status" value="1"/>
</dbReference>
<dbReference type="RefSeq" id="WP_056979881.1">
    <property type="nucleotide sequence ID" value="NZ_AZDZ01000022.1"/>
</dbReference>
<feature type="chain" id="PRO_5039475486" evidence="9">
    <location>
        <begin position="33"/>
        <end position="759"/>
    </location>
</feature>
<dbReference type="PROSITE" id="PS50847">
    <property type="entry name" value="GRAM_POS_ANCHORING"/>
    <property type="match status" value="1"/>
</dbReference>
<comment type="caution">
    <text evidence="11">The sequence shown here is derived from an EMBL/GenBank/DDBJ whole genome shotgun (WGS) entry which is preliminary data.</text>
</comment>
<dbReference type="SUPFAM" id="SSF49478">
    <property type="entry name" value="Cna protein B-type domain"/>
    <property type="match status" value="3"/>
</dbReference>
<dbReference type="Gene3D" id="2.60.40.740">
    <property type="match status" value="1"/>
</dbReference>
<evidence type="ECO:0000256" key="2">
    <source>
        <dbReference type="ARBA" id="ARBA00007257"/>
    </source>
</evidence>
<feature type="signal peptide" evidence="9">
    <location>
        <begin position="1"/>
        <end position="32"/>
    </location>
</feature>
<dbReference type="Gene3D" id="2.60.40.10">
    <property type="entry name" value="Immunoglobulins"/>
    <property type="match status" value="3"/>
</dbReference>
<proteinExistence type="inferred from homology"/>
<dbReference type="InterPro" id="IPR011252">
    <property type="entry name" value="Fibrogen-bd_dom1"/>
</dbReference>
<feature type="compositionally biased region" description="Gly residues" evidence="7">
    <location>
        <begin position="665"/>
        <end position="683"/>
    </location>
</feature>
<protein>
    <submittedName>
        <fullName evidence="11">Adhesion exoprotein</fullName>
    </submittedName>
</protein>
<feature type="compositionally biased region" description="Low complexity" evidence="7">
    <location>
        <begin position="316"/>
        <end position="327"/>
    </location>
</feature>
<keyword evidence="8" id="KW-0812">Transmembrane</keyword>
<dbReference type="InterPro" id="IPR008966">
    <property type="entry name" value="Adhesion_dom_sf"/>
</dbReference>
<evidence type="ECO:0000256" key="5">
    <source>
        <dbReference type="ARBA" id="ARBA00022729"/>
    </source>
</evidence>
<evidence type="ECO:0000259" key="10">
    <source>
        <dbReference type="PROSITE" id="PS50847"/>
    </source>
</evidence>
<dbReference type="Gene3D" id="2.60.40.1280">
    <property type="match status" value="1"/>
</dbReference>
<keyword evidence="12" id="KW-1185">Reference proteome</keyword>
<dbReference type="GO" id="GO:0007155">
    <property type="term" value="P:cell adhesion"/>
    <property type="evidence" value="ECO:0007669"/>
    <property type="project" value="InterPro"/>
</dbReference>
<sequence length="759" mass="81284">MGKKLRNIFTIVIAALGIFVAALCFNSTEVSAAAYTSEDLISSAQIISQDKTYSYSSTVGVQYNWDTTGTGIKLAAGDTITMELPDELRAKSNAGVPFDFHDEAGNVIGQAVVNKDNTVTVTFNENIEKFDDVKGSITIGNGIGVSDSAIVGDNQVEFPTMNGNQTSNMTVIESENNISKKGTLGTDENGDHIITWTILANRRELDLNNMNVYEDVTQRDPNLEYIKGSVVVNKAHWIGNNKYEKDEVVPSGQYGLTENDKGFHLNVPNSENQMYAITMKTRVPADLATNGEYVFKNQAQITWGVPGSDGETPRESASGSVTSDVSGGNSGSGSGNVYGAVRLTKISDDSENTLAGAVYDLYQVGNDIPIQTGLTTGTNGQINVSNLKPGDYYFKETTPPDGYQLNDTEIPFRISGDTSTPILLEGEDDPVGEPLGSIIIQKIDLHTGEKLPNATFVIKGTDANNRRVIKTVTTDENGIVHVSDLPYGHYSVKEIKAPDGYSLNDKTFEFDITPDDPNPNLITFENEKDDEELVDGNFSASLVKFDTDEMENDNYIGVPGAVYGLYDADGQLIGSYMTDKNGHITVSDLVPGKYYFQETLPPNGYDINDDKIEFEITDSDIDLGHLITSDPKITTGGGGDGENPDTDGNGDKDGGDGDENPDTDGNGGNEGNNNGNEGGGDGGLITNPLDPDDNNGNNNGGGITNGGSTDPSSPKPPYEGNTDESQTYLPQTGTQSGILATIVGLLALTSILYFRRRKA</sequence>
<evidence type="ECO:0000256" key="8">
    <source>
        <dbReference type="SAM" id="Phobius"/>
    </source>
</evidence>
<dbReference type="InterPro" id="IPR041171">
    <property type="entry name" value="SDR_Ig"/>
</dbReference>
<feature type="domain" description="Gram-positive cocci surface proteins LPxTG" evidence="10">
    <location>
        <begin position="729"/>
        <end position="759"/>
    </location>
</feature>
<accession>A0A0R1K567</accession>
<feature type="compositionally biased region" description="Polar residues" evidence="7">
    <location>
        <begin position="723"/>
        <end position="732"/>
    </location>
</feature>
<dbReference type="NCBIfam" id="TIGR01167">
    <property type="entry name" value="LPXTG_anchor"/>
    <property type="match status" value="1"/>
</dbReference>
<dbReference type="SUPFAM" id="SSF49401">
    <property type="entry name" value="Bacterial adhesins"/>
    <property type="match status" value="2"/>
</dbReference>
<evidence type="ECO:0000256" key="6">
    <source>
        <dbReference type="ARBA" id="ARBA00023088"/>
    </source>
</evidence>
<evidence type="ECO:0000256" key="1">
    <source>
        <dbReference type="ARBA" id="ARBA00004168"/>
    </source>
</evidence>
<name>A0A0R1K567_9LACO</name>
<evidence type="ECO:0000256" key="3">
    <source>
        <dbReference type="ARBA" id="ARBA00022512"/>
    </source>
</evidence>
<dbReference type="InterPro" id="IPR041033">
    <property type="entry name" value="SpaA_PFL_dom_1"/>
</dbReference>
<reference evidence="11 12" key="1">
    <citation type="journal article" date="2015" name="Genome Announc.">
        <title>Expanding the biotechnology potential of lactobacilli through comparative genomics of 213 strains and associated genera.</title>
        <authorList>
            <person name="Sun Z."/>
            <person name="Harris H.M."/>
            <person name="McCann A."/>
            <person name="Guo C."/>
            <person name="Argimon S."/>
            <person name="Zhang W."/>
            <person name="Yang X."/>
            <person name="Jeffery I.B."/>
            <person name="Cooney J.C."/>
            <person name="Kagawa T.F."/>
            <person name="Liu W."/>
            <person name="Song Y."/>
            <person name="Salvetti E."/>
            <person name="Wrobel A."/>
            <person name="Rasinkangas P."/>
            <person name="Parkhill J."/>
            <person name="Rea M.C."/>
            <person name="O'Sullivan O."/>
            <person name="Ritari J."/>
            <person name="Douillard F.P."/>
            <person name="Paul Ross R."/>
            <person name="Yang R."/>
            <person name="Briner A.E."/>
            <person name="Felis G.E."/>
            <person name="de Vos W.M."/>
            <person name="Barrangou R."/>
            <person name="Klaenhammer T.R."/>
            <person name="Caufield P.W."/>
            <person name="Cui Y."/>
            <person name="Zhang H."/>
            <person name="O'Toole P.W."/>
        </authorList>
    </citation>
    <scope>NUCLEOTIDE SEQUENCE [LARGE SCALE GENOMIC DNA]</scope>
    <source>
        <strain evidence="11 12">DSM 19682</strain>
    </source>
</reference>
<dbReference type="InterPro" id="IPR008456">
    <property type="entry name" value="Collagen-bd_dom"/>
</dbReference>
<dbReference type="AlphaFoldDB" id="A0A0R1K567"/>
<evidence type="ECO:0000256" key="7">
    <source>
        <dbReference type="SAM" id="MobiDB-lite"/>
    </source>
</evidence>
<evidence type="ECO:0000256" key="4">
    <source>
        <dbReference type="ARBA" id="ARBA00022525"/>
    </source>
</evidence>